<dbReference type="GO" id="GO:0005829">
    <property type="term" value="C:cytosol"/>
    <property type="evidence" value="ECO:0007669"/>
    <property type="project" value="TreeGrafter"/>
</dbReference>
<dbReference type="NCBIfam" id="NF002148">
    <property type="entry name" value="PRK00982.1-2"/>
    <property type="match status" value="1"/>
</dbReference>
<gene>
    <name evidence="11" type="primary">acpP_2</name>
    <name evidence="7" type="synonym">acpP</name>
    <name evidence="11" type="ORF">NCTC10172_00875</name>
</gene>
<dbReference type="RefSeq" id="WP_035368489.1">
    <property type="nucleotide sequence ID" value="NZ_LR215050.1"/>
</dbReference>
<evidence type="ECO:0000256" key="9">
    <source>
        <dbReference type="RuleBase" id="RU003545"/>
    </source>
</evidence>
<comment type="similarity">
    <text evidence="7">Belongs to the acyl carrier protein (ACP) family.</text>
</comment>
<keyword evidence="4 7" id="KW-0276">Fatty acid metabolism</keyword>
<evidence type="ECO:0000256" key="4">
    <source>
        <dbReference type="ARBA" id="ARBA00022832"/>
    </source>
</evidence>
<dbReference type="GO" id="GO:0009245">
    <property type="term" value="P:lipid A biosynthetic process"/>
    <property type="evidence" value="ECO:0007669"/>
    <property type="project" value="TreeGrafter"/>
</dbReference>
<comment type="PTM">
    <text evidence="9">4'-phosphopantetheine is transferred from CoA to a specific serine of apo-ACP by acpS.</text>
</comment>
<keyword evidence="2 7" id="KW-0444">Lipid biosynthesis</keyword>
<dbReference type="InterPro" id="IPR009081">
    <property type="entry name" value="PP-bd_ACP"/>
</dbReference>
<evidence type="ECO:0000313" key="12">
    <source>
        <dbReference type="Proteomes" id="UP000290909"/>
    </source>
</evidence>
<dbReference type="HAMAP" id="MF_01217">
    <property type="entry name" value="Acyl_carrier"/>
    <property type="match status" value="1"/>
</dbReference>
<name>A0A449BK76_9MOLU</name>
<evidence type="ECO:0000256" key="1">
    <source>
        <dbReference type="ARBA" id="ARBA00022450"/>
    </source>
</evidence>
<dbReference type="Proteomes" id="UP000290909">
    <property type="component" value="Chromosome"/>
</dbReference>
<keyword evidence="12" id="KW-1185">Reference proteome</keyword>
<dbReference type="NCBIfam" id="TIGR00517">
    <property type="entry name" value="acyl_carrier"/>
    <property type="match status" value="1"/>
</dbReference>
<feature type="domain" description="Carrier" evidence="10">
    <location>
        <begin position="1"/>
        <end position="76"/>
    </location>
</feature>
<dbReference type="PROSITE" id="PS50075">
    <property type="entry name" value="CARRIER"/>
    <property type="match status" value="1"/>
</dbReference>
<dbReference type="GO" id="GO:0000036">
    <property type="term" value="F:acyl carrier activity"/>
    <property type="evidence" value="ECO:0007669"/>
    <property type="project" value="UniProtKB-UniRule"/>
</dbReference>
<dbReference type="SUPFAM" id="SSF47336">
    <property type="entry name" value="ACP-like"/>
    <property type="match status" value="1"/>
</dbReference>
<dbReference type="PROSITE" id="PS00012">
    <property type="entry name" value="PHOSPHOPANTETHEINE"/>
    <property type="match status" value="1"/>
</dbReference>
<keyword evidence="7" id="KW-0963">Cytoplasm</keyword>
<dbReference type="STRING" id="1408416.GCA_000702765_00312"/>
<keyword evidence="5 7" id="KW-0443">Lipid metabolism</keyword>
<evidence type="ECO:0000256" key="6">
    <source>
        <dbReference type="ARBA" id="ARBA00023160"/>
    </source>
</evidence>
<keyword evidence="6 7" id="KW-0275">Fatty acid biosynthesis</keyword>
<proteinExistence type="inferred from homology"/>
<keyword evidence="3 7" id="KW-0597">Phosphoprotein</keyword>
<dbReference type="InterPro" id="IPR036736">
    <property type="entry name" value="ACP-like_sf"/>
</dbReference>
<dbReference type="NCBIfam" id="NF002150">
    <property type="entry name" value="PRK00982.1-4"/>
    <property type="match status" value="1"/>
</dbReference>
<comment type="function">
    <text evidence="7 9">Carrier of the growing fatty acid chain in fatty acid biosynthesis.</text>
</comment>
<dbReference type="GO" id="GO:0000035">
    <property type="term" value="F:acyl binding"/>
    <property type="evidence" value="ECO:0007669"/>
    <property type="project" value="TreeGrafter"/>
</dbReference>
<evidence type="ECO:0000256" key="8">
    <source>
        <dbReference type="NCBIfam" id="TIGR00517"/>
    </source>
</evidence>
<sequence length="76" mass="8539">MAVYDKIKQLIIDELSVDESKISPNARLVEDLGADSIDAVELIMKVEDEFNVQISDEVLQSIKTVNDLVAYLENNK</sequence>
<evidence type="ECO:0000256" key="7">
    <source>
        <dbReference type="HAMAP-Rule" id="MF_01217"/>
    </source>
</evidence>
<evidence type="ECO:0000256" key="2">
    <source>
        <dbReference type="ARBA" id="ARBA00022516"/>
    </source>
</evidence>
<dbReference type="InterPro" id="IPR003231">
    <property type="entry name" value="ACP"/>
</dbReference>
<comment type="pathway">
    <text evidence="7 9">Lipid metabolism; fatty acid biosynthesis.</text>
</comment>
<dbReference type="KEGG" id="ahk:NCTC10172_00875"/>
<feature type="modified residue" description="O-(pantetheine 4'-phosphoryl)serine" evidence="7">
    <location>
        <position position="36"/>
    </location>
</feature>
<reference evidence="11 12" key="1">
    <citation type="submission" date="2019-01" db="EMBL/GenBank/DDBJ databases">
        <authorList>
            <consortium name="Pathogen Informatics"/>
        </authorList>
    </citation>
    <scope>NUCLEOTIDE SEQUENCE [LARGE SCALE GENOMIC DNA]</scope>
    <source>
        <strain evidence="11 12">NCTC10172</strain>
    </source>
</reference>
<dbReference type="AlphaFoldDB" id="A0A449BK76"/>
<dbReference type="Gene3D" id="1.10.1200.10">
    <property type="entry name" value="ACP-like"/>
    <property type="match status" value="1"/>
</dbReference>
<dbReference type="EMBL" id="LR215050">
    <property type="protein sequence ID" value="VEU82849.1"/>
    <property type="molecule type" value="Genomic_DNA"/>
</dbReference>
<keyword evidence="1 7" id="KW-0596">Phosphopantetheine</keyword>
<dbReference type="Pfam" id="PF00550">
    <property type="entry name" value="PP-binding"/>
    <property type="match status" value="1"/>
</dbReference>
<dbReference type="UniPathway" id="UPA00094"/>
<accession>A0A449BK76</accession>
<dbReference type="GO" id="GO:0016020">
    <property type="term" value="C:membrane"/>
    <property type="evidence" value="ECO:0007669"/>
    <property type="project" value="GOC"/>
</dbReference>
<evidence type="ECO:0000256" key="3">
    <source>
        <dbReference type="ARBA" id="ARBA00022553"/>
    </source>
</evidence>
<dbReference type="PANTHER" id="PTHR20863">
    <property type="entry name" value="ACYL CARRIER PROTEIN"/>
    <property type="match status" value="1"/>
</dbReference>
<protein>
    <recommendedName>
        <fullName evidence="7 8">Acyl carrier protein</fullName>
        <shortName evidence="7">ACP</shortName>
    </recommendedName>
</protein>
<comment type="subcellular location">
    <subcellularLocation>
        <location evidence="7">Cytoplasm</location>
    </subcellularLocation>
</comment>
<evidence type="ECO:0000313" key="11">
    <source>
        <dbReference type="EMBL" id="VEU82849.1"/>
    </source>
</evidence>
<evidence type="ECO:0000256" key="5">
    <source>
        <dbReference type="ARBA" id="ARBA00023098"/>
    </source>
</evidence>
<organism evidence="11 12">
    <name type="scientific">Acholeplasma hippikon</name>
    <dbReference type="NCBI Taxonomy" id="264636"/>
    <lineage>
        <taxon>Bacteria</taxon>
        <taxon>Bacillati</taxon>
        <taxon>Mycoplasmatota</taxon>
        <taxon>Mollicutes</taxon>
        <taxon>Acholeplasmatales</taxon>
        <taxon>Acholeplasmataceae</taxon>
        <taxon>Acholeplasma</taxon>
    </lineage>
</organism>
<comment type="PTM">
    <text evidence="7">4'-phosphopantetheine is transferred from CoA to a specific serine of apo-ACP by AcpS. This modification is essential for activity because fatty acids are bound in thioester linkage to the sulfhydryl of the prosthetic group.</text>
</comment>
<dbReference type="InterPro" id="IPR006162">
    <property type="entry name" value="Ppantetheine_attach_site"/>
</dbReference>
<dbReference type="PANTHER" id="PTHR20863:SF76">
    <property type="entry name" value="CARRIER DOMAIN-CONTAINING PROTEIN"/>
    <property type="match status" value="1"/>
</dbReference>
<evidence type="ECO:0000259" key="10">
    <source>
        <dbReference type="PROSITE" id="PS50075"/>
    </source>
</evidence>